<dbReference type="GO" id="GO:0001763">
    <property type="term" value="P:morphogenesis of a branching structure"/>
    <property type="evidence" value="ECO:0007669"/>
    <property type="project" value="TreeGrafter"/>
</dbReference>
<dbReference type="PANTHER" id="PTHR47137:SF1">
    <property type="entry name" value="ERMIN"/>
    <property type="match status" value="1"/>
</dbReference>
<dbReference type="GO" id="GO:0043025">
    <property type="term" value="C:neuronal cell body"/>
    <property type="evidence" value="ECO:0007669"/>
    <property type="project" value="TreeGrafter"/>
</dbReference>
<evidence type="ECO:0000256" key="6">
    <source>
        <dbReference type="ARBA" id="ARBA00023212"/>
    </source>
</evidence>
<reference evidence="12" key="1">
    <citation type="journal article" date="2014" name="PLoS ONE">
        <title>The genome and linkage map of the northern pike (Esox lucius): conserved synteny revealed between the salmonid sister group and the Neoteleostei.</title>
        <authorList>
            <person name="Rondeau E.B."/>
            <person name="Minkley D.R."/>
            <person name="Leong J.S."/>
            <person name="Messmer A.M."/>
            <person name="Jantzen J.R."/>
            <person name="von Schalburg K.R."/>
            <person name="Lemon C."/>
            <person name="Bird N.H."/>
            <person name="Koop B.F."/>
        </authorList>
    </citation>
    <scope>NUCLEOTIDE SEQUENCE</scope>
</reference>
<evidence type="ECO:0000256" key="5">
    <source>
        <dbReference type="ARBA" id="ARBA00023203"/>
    </source>
</evidence>
<dbReference type="GO" id="GO:0031344">
    <property type="term" value="P:regulation of cell projection organization"/>
    <property type="evidence" value="ECO:0007669"/>
    <property type="project" value="TreeGrafter"/>
</dbReference>
<proteinExistence type="predicted"/>
<evidence type="ECO:0000256" key="9">
    <source>
        <dbReference type="ARBA" id="ARBA00031224"/>
    </source>
</evidence>
<feature type="compositionally biased region" description="Basic and acidic residues" evidence="10">
    <location>
        <begin position="157"/>
        <end position="166"/>
    </location>
</feature>
<dbReference type="Pfam" id="PF20491">
    <property type="entry name" value="Ermin"/>
    <property type="match status" value="1"/>
</dbReference>
<evidence type="ECO:0000256" key="2">
    <source>
        <dbReference type="ARBA" id="ARBA00011216"/>
    </source>
</evidence>
<dbReference type="Bgee" id="ENSELUG00000034064">
    <property type="expression patterns" value="Expressed in camera-type eye and 1 other cell type or tissue"/>
</dbReference>
<dbReference type="InterPro" id="IPR045346">
    <property type="entry name" value="Ermin"/>
</dbReference>
<evidence type="ECO:0000256" key="10">
    <source>
        <dbReference type="SAM" id="MobiDB-lite"/>
    </source>
</evidence>
<keyword evidence="4" id="KW-0597">Phosphoprotein</keyword>
<dbReference type="GO" id="GO:0005856">
    <property type="term" value="C:cytoskeleton"/>
    <property type="evidence" value="ECO:0007669"/>
    <property type="project" value="UniProtKB-SubCell"/>
</dbReference>
<dbReference type="PANTHER" id="PTHR47137">
    <property type="entry name" value="ERMIN"/>
    <property type="match status" value="1"/>
</dbReference>
<dbReference type="AlphaFoldDB" id="A0A6Q2XTU8"/>
<comment type="subunit">
    <text evidence="2">Binds actin.</text>
</comment>
<dbReference type="Proteomes" id="UP000265140">
    <property type="component" value="Chromosome 22"/>
</dbReference>
<evidence type="ECO:0000256" key="7">
    <source>
        <dbReference type="ARBA" id="ARBA00025213"/>
    </source>
</evidence>
<evidence type="ECO:0000256" key="8">
    <source>
        <dbReference type="ARBA" id="ARBA00026168"/>
    </source>
</evidence>
<dbReference type="GO" id="GO:0070062">
    <property type="term" value="C:extracellular exosome"/>
    <property type="evidence" value="ECO:0007669"/>
    <property type="project" value="TreeGrafter"/>
</dbReference>
<comment type="function">
    <text evidence="7">Plays a role in cytoskeletal rearrangements during the late wrapping and/or compaction phases of myelinogenesis as well as in maintenance and stability of myelin sheath in the adult. May play an important role in late-stage oligodendroglia maturation, myelin/Ranvier node formation during CNS development, and in the maintenance and plasticity of related structures in the mature CNS.</text>
</comment>
<evidence type="ECO:0000313" key="12">
    <source>
        <dbReference type="Proteomes" id="UP000265140"/>
    </source>
</evidence>
<dbReference type="GO" id="GO:0007015">
    <property type="term" value="P:actin filament organization"/>
    <property type="evidence" value="ECO:0007669"/>
    <property type="project" value="InterPro"/>
</dbReference>
<reference evidence="11" key="2">
    <citation type="submission" date="2020-02" db="EMBL/GenBank/DDBJ databases">
        <title>Esox lucius (northern pike) genome, fEsoLuc1, primary haplotype.</title>
        <authorList>
            <person name="Myers G."/>
            <person name="Karagic N."/>
            <person name="Meyer A."/>
            <person name="Pippel M."/>
            <person name="Reichard M."/>
            <person name="Winkler S."/>
            <person name="Tracey A."/>
            <person name="Sims Y."/>
            <person name="Howe K."/>
            <person name="Rhie A."/>
            <person name="Formenti G."/>
            <person name="Durbin R."/>
            <person name="Fedrigo O."/>
            <person name="Jarvis E.D."/>
        </authorList>
    </citation>
    <scope>NUCLEOTIDE SEQUENCE [LARGE SCALE GENOMIC DNA]</scope>
</reference>
<reference evidence="11" key="4">
    <citation type="submission" date="2025-09" db="UniProtKB">
        <authorList>
            <consortium name="Ensembl"/>
        </authorList>
    </citation>
    <scope>IDENTIFICATION</scope>
</reference>
<evidence type="ECO:0000256" key="1">
    <source>
        <dbReference type="ARBA" id="ARBA00004245"/>
    </source>
</evidence>
<feature type="region of interest" description="Disordered" evidence="10">
    <location>
        <begin position="39"/>
        <end position="80"/>
    </location>
</feature>
<dbReference type="GO" id="GO:0043209">
    <property type="term" value="C:myelin sheath"/>
    <property type="evidence" value="ECO:0007669"/>
    <property type="project" value="TreeGrafter"/>
</dbReference>
<keyword evidence="5" id="KW-0009">Actin-binding</keyword>
<dbReference type="GO" id="GO:0051015">
    <property type="term" value="F:actin filament binding"/>
    <property type="evidence" value="ECO:0007669"/>
    <property type="project" value="InterPro"/>
</dbReference>
<dbReference type="Gene3D" id="6.10.360.10">
    <property type="match status" value="1"/>
</dbReference>
<keyword evidence="3" id="KW-0963">Cytoplasm</keyword>
<dbReference type="InterPro" id="IPR008954">
    <property type="entry name" value="Moesin_tail_sf"/>
</dbReference>
<dbReference type="GO" id="GO:0008360">
    <property type="term" value="P:regulation of cell shape"/>
    <property type="evidence" value="ECO:0007669"/>
    <property type="project" value="InterPro"/>
</dbReference>
<name>A0A6Q2XTU8_ESOLU</name>
<dbReference type="GO" id="GO:0005938">
    <property type="term" value="C:cell cortex"/>
    <property type="evidence" value="ECO:0007669"/>
    <property type="project" value="TreeGrafter"/>
</dbReference>
<feature type="compositionally biased region" description="Acidic residues" evidence="10">
    <location>
        <begin position="47"/>
        <end position="62"/>
    </location>
</feature>
<dbReference type="GeneTree" id="ENSGT01000000221844"/>
<dbReference type="InParanoid" id="A0A6Q2XTU8"/>
<feature type="region of interest" description="Disordered" evidence="10">
    <location>
        <begin position="157"/>
        <end position="292"/>
    </location>
</feature>
<dbReference type="GO" id="GO:0030175">
    <property type="term" value="C:filopodium"/>
    <property type="evidence" value="ECO:0007669"/>
    <property type="project" value="TreeGrafter"/>
</dbReference>
<keyword evidence="12" id="KW-1185">Reference proteome</keyword>
<dbReference type="GO" id="GO:0033270">
    <property type="term" value="C:paranode region of axon"/>
    <property type="evidence" value="ECO:0007669"/>
    <property type="project" value="TreeGrafter"/>
</dbReference>
<evidence type="ECO:0000256" key="4">
    <source>
        <dbReference type="ARBA" id="ARBA00022553"/>
    </source>
</evidence>
<evidence type="ECO:0000256" key="3">
    <source>
        <dbReference type="ARBA" id="ARBA00022490"/>
    </source>
</evidence>
<accession>A0A6Q2XTU8</accession>
<organism evidence="11 12">
    <name type="scientific">Esox lucius</name>
    <name type="common">Northern pike</name>
    <dbReference type="NCBI Taxonomy" id="8010"/>
    <lineage>
        <taxon>Eukaryota</taxon>
        <taxon>Metazoa</taxon>
        <taxon>Chordata</taxon>
        <taxon>Craniata</taxon>
        <taxon>Vertebrata</taxon>
        <taxon>Euteleostomi</taxon>
        <taxon>Actinopterygii</taxon>
        <taxon>Neopterygii</taxon>
        <taxon>Teleostei</taxon>
        <taxon>Protacanthopterygii</taxon>
        <taxon>Esociformes</taxon>
        <taxon>Esocidae</taxon>
        <taxon>Esox</taxon>
    </lineage>
</organism>
<feature type="compositionally biased region" description="Basic residues" evidence="10">
    <location>
        <begin position="270"/>
        <end position="279"/>
    </location>
</feature>
<reference evidence="11" key="3">
    <citation type="submission" date="2025-08" db="UniProtKB">
        <authorList>
            <consortium name="Ensembl"/>
        </authorList>
    </citation>
    <scope>IDENTIFICATION</scope>
</reference>
<dbReference type="GO" id="GO:0033269">
    <property type="term" value="C:internode region of axon"/>
    <property type="evidence" value="ECO:0007669"/>
    <property type="project" value="TreeGrafter"/>
</dbReference>
<comment type="subcellular location">
    <subcellularLocation>
        <location evidence="1">Cytoplasm</location>
        <location evidence="1">Cytoskeleton</location>
    </subcellularLocation>
</comment>
<dbReference type="Ensembl" id="ENSELUT00000058566.2">
    <property type="protein sequence ID" value="ENSELUP00000056622.2"/>
    <property type="gene ID" value="ENSELUG00000034064.2"/>
</dbReference>
<protein>
    <recommendedName>
        <fullName evidence="8">Ermin</fullName>
    </recommendedName>
    <alternativeName>
        <fullName evidence="9">Juxtanodin</fullName>
    </alternativeName>
</protein>
<sequence>MEFWWNTADFLEGMGLEVEESSIFSHVMQTIDRIANVLSTEPTVDPELQENDSDDNEDDDEDAGSKSDDSEEDKNPSNAVECAAKVIIKKPSSSPIPSSCPKRALVEAATEMIGDVPSLGSGASDSVVHGRTAATAAKKHMRDQWTLMTRERAGCFPEGARERPEEPQTQPPMLALRTRTGLPSRSLAKARAIPLKRDPLARAPETGGSTGQWPGKGARSNTFTEPRENSGEPEEEECEEEEEQGVNVDGRQCSGEKHGTKPVSKYHTVSYRKIRKGNTKQRIDEFESMVNT</sequence>
<feature type="compositionally biased region" description="Acidic residues" evidence="10">
    <location>
        <begin position="231"/>
        <end position="244"/>
    </location>
</feature>
<keyword evidence="6" id="KW-0206">Cytoskeleton</keyword>
<dbReference type="SUPFAM" id="SSF48678">
    <property type="entry name" value="Moesin tail domain"/>
    <property type="match status" value="1"/>
</dbReference>
<evidence type="ECO:0000313" key="11">
    <source>
        <dbReference type="Ensembl" id="ENSELUP00000056622.2"/>
    </source>
</evidence>